<name>A0ACB7UC99_DIOAL</name>
<protein>
    <submittedName>
        <fullName evidence="1">Uncharacterized protein</fullName>
    </submittedName>
</protein>
<comment type="caution">
    <text evidence="1">The sequence shown here is derived from an EMBL/GenBank/DDBJ whole genome shotgun (WGS) entry which is preliminary data.</text>
</comment>
<gene>
    <name evidence="1" type="ORF">IHE45_17G053100</name>
</gene>
<proteinExistence type="predicted"/>
<reference evidence="2" key="1">
    <citation type="journal article" date="2022" name="Nat. Commun.">
        <title>Chromosome evolution and the genetic basis of agronomically important traits in greater yam.</title>
        <authorList>
            <person name="Bredeson J.V."/>
            <person name="Lyons J.B."/>
            <person name="Oniyinde I.O."/>
            <person name="Okereke N.R."/>
            <person name="Kolade O."/>
            <person name="Nnabue I."/>
            <person name="Nwadili C.O."/>
            <person name="Hribova E."/>
            <person name="Parker M."/>
            <person name="Nwogha J."/>
            <person name="Shu S."/>
            <person name="Carlson J."/>
            <person name="Kariba R."/>
            <person name="Muthemba S."/>
            <person name="Knop K."/>
            <person name="Barton G.J."/>
            <person name="Sherwood A.V."/>
            <person name="Lopez-Montes A."/>
            <person name="Asiedu R."/>
            <person name="Jamnadass R."/>
            <person name="Muchugi A."/>
            <person name="Goodstein D."/>
            <person name="Egesi C.N."/>
            <person name="Featherston J."/>
            <person name="Asfaw A."/>
            <person name="Simpson G.G."/>
            <person name="Dolezel J."/>
            <person name="Hendre P.S."/>
            <person name="Van Deynze A."/>
            <person name="Kumar P.L."/>
            <person name="Obidiegwu J.E."/>
            <person name="Bhattacharjee R."/>
            <person name="Rokhsar D.S."/>
        </authorList>
    </citation>
    <scope>NUCLEOTIDE SEQUENCE [LARGE SCALE GENOMIC DNA]</scope>
    <source>
        <strain evidence="2">cv. TDa95/00328</strain>
    </source>
</reference>
<accession>A0ACB7UC99</accession>
<sequence>MPFVKNKNSPAQNHLQPEIYRHLLQASALRQSALMPHLLLHSPPVCLPPLFFSSQSLFPSLKSRSILFPRVSTIPNLPLRALPITDVELLDALAGSSSDDPKTHLPAVRSYQNDLARLSVIGAVAADQALTAAAADGGDIAEEHLLSGAATMVVETVFPGSSDERSTVSTRLFLPAKKVKEKAKKLRGSLSTDILSADGSISTNIVAITFRQVVLQRLWSFELSVFCPGSERNMDELAEPKDDPIDFCVSSSDEGFLSALAEVVCSFALEKTKADYIGNVDGSASNSLFAWFSKPQMMTSVDSSISLCKISLENMVKNARKKMEFNLAKGNHASTKRNLRHLWWSPPTYSRLYKDRGPTFTDWANEYIPAYRIQIDGNKFKDAKLDGWKKLASNRWEVFLTHFQMVELANILDMFYEDRFTLPYKELSYGLINEFSGVSKNKSFWKILLVSLAGGCFAFAISILAQLCFPNVLRAGKTSNQITLIPPTSTTCSQIQSLEPCELETLCSSVVKKIKDALCWPGDIEIDKNIGAWIGTVPSYLKIKDSNVFYVENSEINSPQRNVPAKEASSLSMSISLGTSDSGIQMTSSDIASYEVVLSRVGDIIGFQPKNRVAVNHWASNPLVNFLYEQQKLTPGVFEPSPKKIPCPQESVIFELLMSEHPESYFALARPSR</sequence>
<evidence type="ECO:0000313" key="1">
    <source>
        <dbReference type="EMBL" id="KAH7657946.1"/>
    </source>
</evidence>
<dbReference type="EMBL" id="CM037027">
    <property type="protein sequence ID" value="KAH7657946.1"/>
    <property type="molecule type" value="Genomic_DNA"/>
</dbReference>
<keyword evidence="2" id="KW-1185">Reference proteome</keyword>
<evidence type="ECO:0000313" key="2">
    <source>
        <dbReference type="Proteomes" id="UP000827976"/>
    </source>
</evidence>
<organism evidence="1 2">
    <name type="scientific">Dioscorea alata</name>
    <name type="common">Purple yam</name>
    <dbReference type="NCBI Taxonomy" id="55571"/>
    <lineage>
        <taxon>Eukaryota</taxon>
        <taxon>Viridiplantae</taxon>
        <taxon>Streptophyta</taxon>
        <taxon>Embryophyta</taxon>
        <taxon>Tracheophyta</taxon>
        <taxon>Spermatophyta</taxon>
        <taxon>Magnoliopsida</taxon>
        <taxon>Liliopsida</taxon>
        <taxon>Dioscoreales</taxon>
        <taxon>Dioscoreaceae</taxon>
        <taxon>Dioscorea</taxon>
    </lineage>
</organism>
<dbReference type="Proteomes" id="UP000827976">
    <property type="component" value="Chromosome 17"/>
</dbReference>